<dbReference type="InterPro" id="IPR020895">
    <property type="entry name" value="Frataxin_CS"/>
</dbReference>
<dbReference type="SUPFAM" id="SSF55387">
    <property type="entry name" value="Frataxin/Nqo15-like"/>
    <property type="match status" value="1"/>
</dbReference>
<sequence length="100" mass="11419">MKDLDFAIEVERIINKIATTIEDNDQECRFDLDLNDGILTFSNESGTYVINKQSASKEIWLSSPISGPYHFALQGEQWKSRTGAELYQVLSYELQIEIKG</sequence>
<dbReference type="Proteomes" id="UP001291687">
    <property type="component" value="Unassembled WGS sequence"/>
</dbReference>
<dbReference type="EMBL" id="JARJFB010000036">
    <property type="protein sequence ID" value="MEA0970676.1"/>
    <property type="molecule type" value="Genomic_DNA"/>
</dbReference>
<evidence type="ECO:0000256" key="1">
    <source>
        <dbReference type="ARBA" id="ARBA00008183"/>
    </source>
</evidence>
<dbReference type="SMART" id="SM01219">
    <property type="entry name" value="Frataxin_Cyay"/>
    <property type="match status" value="1"/>
</dbReference>
<dbReference type="PROSITE" id="PS01344">
    <property type="entry name" value="FRATAXIN_1"/>
    <property type="match status" value="1"/>
</dbReference>
<name>A0ABU5NC12_9RICK</name>
<dbReference type="InterPro" id="IPR036524">
    <property type="entry name" value="Frataxin/CyaY_sf"/>
</dbReference>
<dbReference type="PANTHER" id="PTHR16821:SF2">
    <property type="entry name" value="FRATAXIN, MITOCHONDRIAL"/>
    <property type="match status" value="1"/>
</dbReference>
<protein>
    <submittedName>
        <fullName evidence="3">Frataxin superfamily CyaY-like iron donor protein</fullName>
    </submittedName>
</protein>
<dbReference type="Gene3D" id="3.30.920.10">
    <property type="entry name" value="Frataxin/CyaY"/>
    <property type="match status" value="1"/>
</dbReference>
<keyword evidence="2" id="KW-0408">Iron</keyword>
<proteinExistence type="inferred from homology"/>
<accession>A0ABU5NC12</accession>
<dbReference type="InterPro" id="IPR002908">
    <property type="entry name" value="Frataxin/CyaY"/>
</dbReference>
<gene>
    <name evidence="3" type="ORF">Megvenef_00644</name>
</gene>
<dbReference type="RefSeq" id="WP_322776578.1">
    <property type="nucleotide sequence ID" value="NZ_JARJFB010000036.1"/>
</dbReference>
<organism evidence="3 4">
    <name type="scientific">Candidatus Megaera venefica</name>
    <dbReference type="NCBI Taxonomy" id="2055910"/>
    <lineage>
        <taxon>Bacteria</taxon>
        <taxon>Pseudomonadati</taxon>
        <taxon>Pseudomonadota</taxon>
        <taxon>Alphaproteobacteria</taxon>
        <taxon>Rickettsiales</taxon>
        <taxon>Rickettsiaceae</taxon>
        <taxon>Candidatus Megaera</taxon>
    </lineage>
</organism>
<dbReference type="PANTHER" id="PTHR16821">
    <property type="entry name" value="FRATAXIN"/>
    <property type="match status" value="1"/>
</dbReference>
<comment type="caution">
    <text evidence="3">The sequence shown here is derived from an EMBL/GenBank/DDBJ whole genome shotgun (WGS) entry which is preliminary data.</text>
</comment>
<reference evidence="3 4" key="1">
    <citation type="submission" date="2023-03" db="EMBL/GenBank/DDBJ databases">
        <title>Host association and intracellularity evolved multiple times independently in the Rickettsiales.</title>
        <authorList>
            <person name="Castelli M."/>
            <person name="Nardi T."/>
            <person name="Gammuto L."/>
            <person name="Bellinzona G."/>
            <person name="Sabaneyeva E."/>
            <person name="Potekhin A."/>
            <person name="Serra V."/>
            <person name="Petroni G."/>
            <person name="Sassera D."/>
        </authorList>
    </citation>
    <scope>NUCLEOTIDE SEQUENCE [LARGE SCALE GENOMIC DNA]</scope>
    <source>
        <strain evidence="3 4">Sr 2-6</strain>
    </source>
</reference>
<evidence type="ECO:0000256" key="2">
    <source>
        <dbReference type="ARBA" id="ARBA00023004"/>
    </source>
</evidence>
<comment type="similarity">
    <text evidence="1">Belongs to the frataxin family.</text>
</comment>
<evidence type="ECO:0000313" key="3">
    <source>
        <dbReference type="EMBL" id="MEA0970676.1"/>
    </source>
</evidence>
<evidence type="ECO:0000313" key="4">
    <source>
        <dbReference type="Proteomes" id="UP001291687"/>
    </source>
</evidence>
<keyword evidence="4" id="KW-1185">Reference proteome</keyword>
<dbReference type="PROSITE" id="PS50810">
    <property type="entry name" value="FRATAXIN_2"/>
    <property type="match status" value="1"/>
</dbReference>
<dbReference type="Pfam" id="PF01491">
    <property type="entry name" value="Frataxin_Cyay"/>
    <property type="match status" value="1"/>
</dbReference>
<dbReference type="NCBIfam" id="TIGR03421">
    <property type="entry name" value="FeS_CyaY"/>
    <property type="match status" value="1"/>
</dbReference>